<keyword evidence="5" id="KW-1185">Reference proteome</keyword>
<dbReference type="PANTHER" id="PTHR13847">
    <property type="entry name" value="SARCOSINE DEHYDROGENASE-RELATED"/>
    <property type="match status" value="1"/>
</dbReference>
<reference evidence="5" key="1">
    <citation type="submission" date="2017-11" db="EMBL/GenBank/DDBJ databases">
        <title>Otitis media/interna in a cat caused by the recently described species Corynebacterium provencense.</title>
        <authorList>
            <person name="Kittl S."/>
            <person name="Brodard I."/>
            <person name="Rychener L."/>
            <person name="Jores J."/>
            <person name="Roosje P."/>
            <person name="Gobeli Brawand S."/>
        </authorList>
    </citation>
    <scope>NUCLEOTIDE SEQUENCE [LARGE SCALE GENOMIC DNA]</scope>
    <source>
        <strain evidence="5">17KM38</strain>
    </source>
</reference>
<dbReference type="GO" id="GO:0005737">
    <property type="term" value="C:cytoplasm"/>
    <property type="evidence" value="ECO:0007669"/>
    <property type="project" value="TreeGrafter"/>
</dbReference>
<dbReference type="STRING" id="1737425.GCA_900049755_02092"/>
<dbReference type="GO" id="GO:0016491">
    <property type="term" value="F:oxidoreductase activity"/>
    <property type="evidence" value="ECO:0007669"/>
    <property type="project" value="UniProtKB-KW"/>
</dbReference>
<proteinExistence type="predicted"/>
<evidence type="ECO:0000259" key="3">
    <source>
        <dbReference type="Pfam" id="PF01266"/>
    </source>
</evidence>
<evidence type="ECO:0000256" key="1">
    <source>
        <dbReference type="ARBA" id="ARBA00023002"/>
    </source>
</evidence>
<feature type="region of interest" description="Disordered" evidence="2">
    <location>
        <begin position="363"/>
        <end position="404"/>
    </location>
</feature>
<dbReference type="InterPro" id="IPR006076">
    <property type="entry name" value="FAD-dep_OxRdtase"/>
</dbReference>
<feature type="domain" description="FAD dependent oxidoreductase" evidence="3">
    <location>
        <begin position="10"/>
        <end position="359"/>
    </location>
</feature>
<dbReference type="SUPFAM" id="SSF51905">
    <property type="entry name" value="FAD/NAD(P)-binding domain"/>
    <property type="match status" value="1"/>
</dbReference>
<dbReference type="Gene3D" id="3.50.50.60">
    <property type="entry name" value="FAD/NAD(P)-binding domain"/>
    <property type="match status" value="1"/>
</dbReference>
<feature type="compositionally biased region" description="Low complexity" evidence="2">
    <location>
        <begin position="378"/>
        <end position="404"/>
    </location>
</feature>
<organism evidence="4 5">
    <name type="scientific">Corynebacterium provencense</name>
    <dbReference type="NCBI Taxonomy" id="1737425"/>
    <lineage>
        <taxon>Bacteria</taxon>
        <taxon>Bacillati</taxon>
        <taxon>Actinomycetota</taxon>
        <taxon>Actinomycetes</taxon>
        <taxon>Mycobacteriales</taxon>
        <taxon>Corynebacteriaceae</taxon>
        <taxon>Corynebacterium</taxon>
    </lineage>
</organism>
<dbReference type="EC" id="1.4.99.-" evidence="4"/>
<sequence length="404" mass="43185">MQDSGTELRDICVVGAGVLGLCAARELAVRGHQVTLLDAEAPFAGASHRSFAWINANNKPPHAYHRLNVEGMAEHDRLQKELHGTWFHRSGAVLAATEGSPGQRADLLGNRLDRLRREQYPVEPVTLADLEDLEPVVRWRDFLPDGTTALYFPGEGYLDADLFAAGLLNDLASHGVTVQQGRVTHIDSTRDNARVILDDGTALTPDAVVVAAGAASRGFGLPVADLSVPGERTHSFLGLTVPTDVPLGRVVVSDRVNVRPRHDGRLWVQLPPVEHRVAEASDPAALPALLDEIRHIMEIELATVFGTAVPVARVELSARSLPEDGLPLVGFTDPHRRIYALVSHSGMTLSALLGRLVAEEVAGEPGGRGAQGDRETAGDLLGPFRPGRPGGADPAPATPFIGRQ</sequence>
<gene>
    <name evidence="4" type="primary">dadA</name>
    <name evidence="4" type="ORF">Csp1_19440</name>
</gene>
<dbReference type="Gene3D" id="3.30.9.10">
    <property type="entry name" value="D-Amino Acid Oxidase, subunit A, domain 2"/>
    <property type="match status" value="1"/>
</dbReference>
<dbReference type="RefSeq" id="WP_227871018.1">
    <property type="nucleotide sequence ID" value="NZ_CP024988.1"/>
</dbReference>
<dbReference type="PANTHER" id="PTHR13847:SF289">
    <property type="entry name" value="GLYCINE OXIDASE"/>
    <property type="match status" value="1"/>
</dbReference>
<dbReference type="AlphaFoldDB" id="A0A2Z3YZG5"/>
<protein>
    <submittedName>
        <fullName evidence="4">D-amino acid dehydrogenase</fullName>
        <ecNumber evidence="4">1.4.99.-</ecNumber>
    </submittedName>
</protein>
<name>A0A2Z3YZG5_9CORY</name>
<dbReference type="Proteomes" id="UP000247696">
    <property type="component" value="Chromosome"/>
</dbReference>
<keyword evidence="1 4" id="KW-0560">Oxidoreductase</keyword>
<dbReference type="InterPro" id="IPR036188">
    <property type="entry name" value="FAD/NAD-bd_sf"/>
</dbReference>
<dbReference type="KEGG" id="cpre:Csp1_19440"/>
<evidence type="ECO:0000313" key="5">
    <source>
        <dbReference type="Proteomes" id="UP000247696"/>
    </source>
</evidence>
<evidence type="ECO:0000313" key="4">
    <source>
        <dbReference type="EMBL" id="AWT26713.1"/>
    </source>
</evidence>
<accession>A0A2Z3YZG5</accession>
<dbReference type="EMBL" id="CP024988">
    <property type="protein sequence ID" value="AWT26713.1"/>
    <property type="molecule type" value="Genomic_DNA"/>
</dbReference>
<evidence type="ECO:0000256" key="2">
    <source>
        <dbReference type="SAM" id="MobiDB-lite"/>
    </source>
</evidence>
<dbReference type="Pfam" id="PF01266">
    <property type="entry name" value="DAO"/>
    <property type="match status" value="1"/>
</dbReference>